<organism evidence="1 2">
    <name type="scientific">Elysia marginata</name>
    <dbReference type="NCBI Taxonomy" id="1093978"/>
    <lineage>
        <taxon>Eukaryota</taxon>
        <taxon>Metazoa</taxon>
        <taxon>Spiralia</taxon>
        <taxon>Lophotrochozoa</taxon>
        <taxon>Mollusca</taxon>
        <taxon>Gastropoda</taxon>
        <taxon>Heterobranchia</taxon>
        <taxon>Euthyneura</taxon>
        <taxon>Panpulmonata</taxon>
        <taxon>Sacoglossa</taxon>
        <taxon>Placobranchoidea</taxon>
        <taxon>Plakobranchidae</taxon>
        <taxon>Elysia</taxon>
    </lineage>
</organism>
<reference evidence="1 2" key="1">
    <citation type="journal article" date="2021" name="Elife">
        <title>Chloroplast acquisition without the gene transfer in kleptoplastic sea slugs, Plakobranchus ocellatus.</title>
        <authorList>
            <person name="Maeda T."/>
            <person name="Takahashi S."/>
            <person name="Yoshida T."/>
            <person name="Shimamura S."/>
            <person name="Takaki Y."/>
            <person name="Nagai Y."/>
            <person name="Toyoda A."/>
            <person name="Suzuki Y."/>
            <person name="Arimoto A."/>
            <person name="Ishii H."/>
            <person name="Satoh N."/>
            <person name="Nishiyama T."/>
            <person name="Hasebe M."/>
            <person name="Maruyama T."/>
            <person name="Minagawa J."/>
            <person name="Obokata J."/>
            <person name="Shigenobu S."/>
        </authorList>
    </citation>
    <scope>NUCLEOTIDE SEQUENCE [LARGE SCALE GENOMIC DNA]</scope>
</reference>
<dbReference type="EMBL" id="BMAT01000673">
    <property type="protein sequence ID" value="GFR70849.1"/>
    <property type="molecule type" value="Genomic_DNA"/>
</dbReference>
<comment type="caution">
    <text evidence="1">The sequence shown here is derived from an EMBL/GenBank/DDBJ whole genome shotgun (WGS) entry which is preliminary data.</text>
</comment>
<keyword evidence="2" id="KW-1185">Reference proteome</keyword>
<dbReference type="AlphaFoldDB" id="A0AAV4FCQ9"/>
<dbReference type="Proteomes" id="UP000762676">
    <property type="component" value="Unassembled WGS sequence"/>
</dbReference>
<evidence type="ECO:0000313" key="1">
    <source>
        <dbReference type="EMBL" id="GFR70849.1"/>
    </source>
</evidence>
<gene>
    <name evidence="1" type="ORF">ElyMa_000337900</name>
</gene>
<name>A0AAV4FCQ9_9GAST</name>
<proteinExistence type="predicted"/>
<protein>
    <submittedName>
        <fullName evidence="1">Uncharacterized protein</fullName>
    </submittedName>
</protein>
<accession>A0AAV4FCQ9</accession>
<evidence type="ECO:0000313" key="2">
    <source>
        <dbReference type="Proteomes" id="UP000762676"/>
    </source>
</evidence>
<sequence length="73" mass="8075">MNQKTDPMSASPMGRMEDCRERGRLTISLMDNITTTTGLSLDEVVYRSRNREGWRAVVVSIGGATIERGVADD</sequence>